<dbReference type="SUPFAM" id="SSF64268">
    <property type="entry name" value="PX domain"/>
    <property type="match status" value="1"/>
</dbReference>
<dbReference type="InterPro" id="IPR051248">
    <property type="entry name" value="UPF0507/Ank_repeat_27"/>
</dbReference>
<accession>B6K0B5</accession>
<dbReference type="Gene3D" id="1.20.1050.80">
    <property type="entry name" value="VPS9 domain"/>
    <property type="match status" value="1"/>
</dbReference>
<dbReference type="InterPro" id="IPR003123">
    <property type="entry name" value="VPS9"/>
</dbReference>
<dbReference type="OrthoDB" id="7464126at2759"/>
<keyword evidence="4" id="KW-1185">Reference proteome</keyword>
<proteinExistence type="inferred from homology"/>
<dbReference type="GO" id="GO:0097422">
    <property type="term" value="C:tubular endosome"/>
    <property type="evidence" value="ECO:0000318"/>
    <property type="project" value="GO_Central"/>
</dbReference>
<name>B6K0B5_SCHJY</name>
<feature type="domain" description="VPS9" evidence="2">
    <location>
        <begin position="275"/>
        <end position="410"/>
    </location>
</feature>
<sequence length="1131" mass="127890">MHQPIQQLHFFLDRSLDKHEQIAHHVRKLGSTDEWMLLTPSASAMAGYEDLLSMQEDELLDFDFFASHVLHVSAAVQSGDDFIVPCLNNKQVVVTRGEIHTGKGFRTERTVRIIGDAYVVRSAENKLPPVVLFTDDFLVPLSFLEPKHEISKQTVPVPPARRRANSVFSMASLRFLAAEVHEALFPQLEQLTYDFLQVHLSQTTSEDEVCDYETFFADVDAYLQAGIDAVSTLSMDLQRRLLEVATDDEVTGAVESYLLESVYELVFFRYTQAYRDKDAELGNALASMKQITLLQLNMPEVSPTLEKRIADSVREFNLIGLARSPLEKLHHLVTATHCLAKDREALGGDALIPMLMCTLVRTDLVNIESNIAFIRRHSSRETRTDSGEFALSTLAGVCFYALSNKQTLAAESDMFGQVLQAVKEGKSLQTLGELVHGDHKVLLARCSQYSESLPFLALRYEQYTLFKSLLSCELFDADFLYTDENARGDTLLCILLQHSQTELVPLLLNRLSEGTPRTDGSSALDDYVARSITTRSVVGLPAALPMLRVPWEYPVNGSTLLWRLSRSRSTDALLAVFNAYKQLDARTLKVHIDRKKGRTLLHTLTEPKLLRKVLGIAAGDSTIVNAQDSKGNTPLMHHIIHRHTAAVLCLLEDPAVRYSVTNRQGLTAVHLAATLGLDADRSVLKALTERSKIPLRAFITGDTPMHTLAKRYEPSNVWDAFLEFWSEELEQKVDVYNNSLEQPGIPIPLPSDESFELSNKMAFHVVRERFANVAKTPLQACVLSAYVEEDEVLYAICTVLPPSKLPLWVFRSQADFDLLHHSLVRSSPATWLPECNLLPKHLCLLSMNAVRSVLFENINRLDMYLSHLISHMSKETELILHEFLTAPGSLEKAKLVSASTKAEQAMSEHIHCTYSAMELNDETDAFLIYAQRSLVQLEASYAKLEDSMRALFAERRKHAQVLELLYLKMQRQRSLLGTISLSTLQERACSDYFLPHTNSFFKRIYLSRSLIAGMRKALERAGTLFEEIMDVKDECDHLKTQLDEGSKKQQDIWGLSILTERRERQYVAISSRYDVLKKRYHNQSVLFRYAQTYLAGELSSLHESRAQDMSKAILWFAQNNIDVSLPADFRK</sequence>
<dbReference type="Proteomes" id="UP000001744">
    <property type="component" value="Unassembled WGS sequence"/>
</dbReference>
<protein>
    <recommendedName>
        <fullName evidence="2">VPS9 domain-containing protein</fullName>
    </recommendedName>
</protein>
<evidence type="ECO:0000313" key="3">
    <source>
        <dbReference type="EMBL" id="EEB06265.1"/>
    </source>
</evidence>
<dbReference type="InterPro" id="IPR036871">
    <property type="entry name" value="PX_dom_sf"/>
</dbReference>
<dbReference type="PANTHER" id="PTHR24170:SF1">
    <property type="entry name" value="DOMAIN PROTEIN, PUTATIVE (AFU_ORTHOLOGUE AFUA_1G09870)-RELATED"/>
    <property type="match status" value="1"/>
</dbReference>
<dbReference type="GO" id="GO:0005886">
    <property type="term" value="C:plasma membrane"/>
    <property type="evidence" value="ECO:0000318"/>
    <property type="project" value="GO_Central"/>
</dbReference>
<dbReference type="JaponicusDB" id="SJAG_01309"/>
<dbReference type="GO" id="GO:0035091">
    <property type="term" value="F:phosphatidylinositol binding"/>
    <property type="evidence" value="ECO:0007669"/>
    <property type="project" value="InterPro"/>
</dbReference>
<dbReference type="GO" id="GO:0000149">
    <property type="term" value="F:SNARE binding"/>
    <property type="evidence" value="ECO:0000318"/>
    <property type="project" value="GO_Central"/>
</dbReference>
<reference evidence="3 4" key="1">
    <citation type="journal article" date="2011" name="Science">
        <title>Comparative functional genomics of the fission yeasts.</title>
        <authorList>
            <person name="Rhind N."/>
            <person name="Chen Z."/>
            <person name="Yassour M."/>
            <person name="Thompson D.A."/>
            <person name="Haas B.J."/>
            <person name="Habib N."/>
            <person name="Wapinski I."/>
            <person name="Roy S."/>
            <person name="Lin M.F."/>
            <person name="Heiman D.I."/>
            <person name="Young S.K."/>
            <person name="Furuya K."/>
            <person name="Guo Y."/>
            <person name="Pidoux A."/>
            <person name="Chen H.M."/>
            <person name="Robbertse B."/>
            <person name="Goldberg J.M."/>
            <person name="Aoki K."/>
            <person name="Bayne E.H."/>
            <person name="Berlin A.M."/>
            <person name="Desjardins C.A."/>
            <person name="Dobbs E."/>
            <person name="Dukaj L."/>
            <person name="Fan L."/>
            <person name="FitzGerald M.G."/>
            <person name="French C."/>
            <person name="Gujja S."/>
            <person name="Hansen K."/>
            <person name="Keifenheim D."/>
            <person name="Levin J.Z."/>
            <person name="Mosher R.A."/>
            <person name="Mueller C.A."/>
            <person name="Pfiffner J."/>
            <person name="Priest M."/>
            <person name="Russ C."/>
            <person name="Smialowska A."/>
            <person name="Swoboda P."/>
            <person name="Sykes S.M."/>
            <person name="Vaughn M."/>
            <person name="Vengrova S."/>
            <person name="Yoder R."/>
            <person name="Zeng Q."/>
            <person name="Allshire R."/>
            <person name="Baulcombe D."/>
            <person name="Birren B.W."/>
            <person name="Brown W."/>
            <person name="Ekwall K."/>
            <person name="Kellis M."/>
            <person name="Leatherwood J."/>
            <person name="Levin H."/>
            <person name="Margalit H."/>
            <person name="Martienssen R."/>
            <person name="Nieduszynski C.A."/>
            <person name="Spatafora J.W."/>
            <person name="Friedman N."/>
            <person name="Dalgaard J.Z."/>
            <person name="Baumann P."/>
            <person name="Niki H."/>
            <person name="Regev A."/>
            <person name="Nusbaum C."/>
        </authorList>
    </citation>
    <scope>NUCLEOTIDE SEQUENCE [LARGE SCALE GENOMIC DNA]</scope>
    <source>
        <strain evidence="4">yFS275 / FY16936</strain>
    </source>
</reference>
<organism evidence="3 4">
    <name type="scientific">Schizosaccharomyces japonicus (strain yFS275 / FY16936)</name>
    <name type="common">Fission yeast</name>
    <dbReference type="NCBI Taxonomy" id="402676"/>
    <lineage>
        <taxon>Eukaryota</taxon>
        <taxon>Fungi</taxon>
        <taxon>Dikarya</taxon>
        <taxon>Ascomycota</taxon>
        <taxon>Taphrinomycotina</taxon>
        <taxon>Schizosaccharomycetes</taxon>
        <taxon>Schizosaccharomycetales</taxon>
        <taxon>Schizosaccharomycetaceae</taxon>
        <taxon>Schizosaccharomyces</taxon>
    </lineage>
</organism>
<dbReference type="Gene3D" id="1.25.40.20">
    <property type="entry name" value="Ankyrin repeat-containing domain"/>
    <property type="match status" value="1"/>
</dbReference>
<evidence type="ECO:0000256" key="1">
    <source>
        <dbReference type="ARBA" id="ARBA00007428"/>
    </source>
</evidence>
<dbReference type="GO" id="GO:0005085">
    <property type="term" value="F:guanyl-nucleotide exchange factor activity"/>
    <property type="evidence" value="ECO:0000318"/>
    <property type="project" value="GO_Central"/>
</dbReference>
<dbReference type="VEuPathDB" id="FungiDB:SJAG_01309"/>
<dbReference type="HOGENOM" id="CLU_279000_0_0_1"/>
<dbReference type="Gene3D" id="3.30.1520.10">
    <property type="entry name" value="Phox-like domain"/>
    <property type="match status" value="1"/>
</dbReference>
<dbReference type="AlphaFoldDB" id="B6K0B5"/>
<dbReference type="EMBL" id="KE651168">
    <property type="protein sequence ID" value="EEB06265.1"/>
    <property type="molecule type" value="Genomic_DNA"/>
</dbReference>
<dbReference type="SUPFAM" id="SSF48403">
    <property type="entry name" value="Ankyrin repeat"/>
    <property type="match status" value="1"/>
</dbReference>
<gene>
    <name evidence="3" type="ORF">SJAG_01309</name>
</gene>
<evidence type="ECO:0000313" key="4">
    <source>
        <dbReference type="Proteomes" id="UP000001744"/>
    </source>
</evidence>
<dbReference type="eggNOG" id="ENOG502R3ZQ">
    <property type="taxonomic scope" value="Eukaryota"/>
</dbReference>
<dbReference type="GeneID" id="7052382"/>
<comment type="similarity">
    <text evidence="1">Belongs to the UPF0507 family.</text>
</comment>
<dbReference type="Pfam" id="PF02204">
    <property type="entry name" value="VPS9"/>
    <property type="match status" value="1"/>
</dbReference>
<dbReference type="SUPFAM" id="SSF109993">
    <property type="entry name" value="VPS9 domain"/>
    <property type="match status" value="1"/>
</dbReference>
<dbReference type="PROSITE" id="PS51205">
    <property type="entry name" value="VPS9"/>
    <property type="match status" value="1"/>
</dbReference>
<dbReference type="InterPro" id="IPR037191">
    <property type="entry name" value="VPS9_dom_sf"/>
</dbReference>
<evidence type="ECO:0000259" key="2">
    <source>
        <dbReference type="PROSITE" id="PS51205"/>
    </source>
</evidence>
<dbReference type="GO" id="GO:0030133">
    <property type="term" value="C:transport vesicle"/>
    <property type="evidence" value="ECO:0000318"/>
    <property type="project" value="GO_Central"/>
</dbReference>
<dbReference type="PANTHER" id="PTHR24170">
    <property type="entry name" value="ANKYRIN REPEAT DOMAIN-CONTAINING PROTEIN 27"/>
    <property type="match status" value="1"/>
</dbReference>
<dbReference type="RefSeq" id="XP_002172558.1">
    <property type="nucleotide sequence ID" value="XM_002172522.2"/>
</dbReference>
<dbReference type="GO" id="GO:0005769">
    <property type="term" value="C:early endosome"/>
    <property type="evidence" value="ECO:0000318"/>
    <property type="project" value="GO_Central"/>
</dbReference>
<dbReference type="GO" id="GO:0005770">
    <property type="term" value="C:late endosome"/>
    <property type="evidence" value="ECO:0000318"/>
    <property type="project" value="GO_Central"/>
</dbReference>
<dbReference type="InterPro" id="IPR036770">
    <property type="entry name" value="Ankyrin_rpt-contain_sf"/>
</dbReference>
<dbReference type="STRING" id="402676.B6K0B5"/>
<dbReference type="GO" id="GO:0045022">
    <property type="term" value="P:early endosome to late endosome transport"/>
    <property type="evidence" value="ECO:0000318"/>
    <property type="project" value="GO_Central"/>
</dbReference>